<dbReference type="RefSeq" id="WP_262217882.1">
    <property type="nucleotide sequence ID" value="NZ_MK465704.1"/>
</dbReference>
<name>A0A6M4NVB6_ENTFC</name>
<protein>
    <submittedName>
        <fullName evidence="1">Uncharacterized protein</fullName>
    </submittedName>
</protein>
<dbReference type="AlphaFoldDB" id="A0A6M4NVB6"/>
<keyword evidence="1" id="KW-0614">Plasmid</keyword>
<dbReference type="EMBL" id="MK465704">
    <property type="protein sequence ID" value="QJS01564.1"/>
    <property type="molecule type" value="Genomic_DNA"/>
</dbReference>
<organism evidence="1">
    <name type="scientific">Enterococcus faecium</name>
    <name type="common">Streptococcus faecium</name>
    <dbReference type="NCBI Taxonomy" id="1352"/>
    <lineage>
        <taxon>Bacteria</taxon>
        <taxon>Bacillati</taxon>
        <taxon>Bacillota</taxon>
        <taxon>Bacilli</taxon>
        <taxon>Lactobacillales</taxon>
        <taxon>Enterococcaceae</taxon>
        <taxon>Enterococcus</taxon>
    </lineage>
</organism>
<accession>A0A6M4NVB6</accession>
<reference evidence="1" key="1">
    <citation type="submission" date="2019-01" db="EMBL/GenBank/DDBJ databases">
        <title>Novel transferable element association of lsa(E) resistance gene clusters in Enterococci.</title>
        <authorList>
            <person name="Li D."/>
            <person name="Du X.-D."/>
        </authorList>
    </citation>
    <scope>NUCLEOTIDE SEQUENCE</scope>
    <source>
        <strain evidence="1">E211</strain>
        <plasmid evidence="1">pE211-2</plasmid>
    </source>
</reference>
<evidence type="ECO:0000313" key="1">
    <source>
        <dbReference type="EMBL" id="QJS01564.1"/>
    </source>
</evidence>
<proteinExistence type="predicted"/>
<sequence>MVYILIGICLIVTVLFIVFSKKNTAQKEQTSIKESTINSSEVAITNSEHLNELIIQTEMLPTEYELDENKLVEVKDRKVLAHVNNLIPGLIQIGNAANNAIQAAQANNEVVYRAILPAGAKLVNSKDMGNAFRGFFRGADGIRGHANFVAVEAQKGTEIVANTASAAMGVAAMVVGQYYMEQINNQLGEINDGISKISDFQDNEYRSRVFSLITHVKEIAKFQVEILENNDLIYGKITQLDRLEEECTKLLGQANLTLADYTKKNMNDFKVYEGDVQDIHKWFSYQKTLLDILYKISDLRYTLQLGSVSREQCSAILQVYSQQVVDTQSRLTT</sequence>
<geneLocation type="plasmid" evidence="1">
    <name>pE211-2</name>
</geneLocation>